<reference evidence="1 2" key="1">
    <citation type="journal article" date="2022" name="bioRxiv">
        <title>The genome of the oomycete Peronosclerospora sorghi, a cosmopolitan pathogen of maize and sorghum, is inflated with dispersed pseudogenes.</title>
        <authorList>
            <person name="Fletcher K."/>
            <person name="Martin F."/>
            <person name="Isakeit T."/>
            <person name="Cavanaugh K."/>
            <person name="Magill C."/>
            <person name="Michelmore R."/>
        </authorList>
    </citation>
    <scope>NUCLEOTIDE SEQUENCE [LARGE SCALE GENOMIC DNA]</scope>
    <source>
        <strain evidence="1">P6</strain>
    </source>
</reference>
<evidence type="ECO:0000313" key="1">
    <source>
        <dbReference type="EMBL" id="KAI9908446.1"/>
    </source>
</evidence>
<comment type="caution">
    <text evidence="1">The sequence shown here is derived from an EMBL/GenBank/DDBJ whole genome shotgun (WGS) entry which is preliminary data.</text>
</comment>
<organism evidence="1 2">
    <name type="scientific">Peronosclerospora sorghi</name>
    <dbReference type="NCBI Taxonomy" id="230839"/>
    <lineage>
        <taxon>Eukaryota</taxon>
        <taxon>Sar</taxon>
        <taxon>Stramenopiles</taxon>
        <taxon>Oomycota</taxon>
        <taxon>Peronosporomycetes</taxon>
        <taxon>Peronosporales</taxon>
        <taxon>Peronosporaceae</taxon>
        <taxon>Peronosclerospora</taxon>
    </lineage>
</organism>
<name>A0ACC0VRR0_9STRA</name>
<sequence>MATSEEGYLHWEDLWEAHKDHLADDCAHRLRQRGIAEPTQEKIYGLALISIRDNLAARGKTLADFGLPEPNAQLAADLQREQIRIIEEQLESDLPRAQEEVDTATPKLNADQLPNTSCLCNYNEQKTRANIATRRNCIAARGIFRWTTLCSFFRATSAENVHVLLGNDSYGAKGLMRNVVYTEALNQ</sequence>
<dbReference type="EMBL" id="CM047587">
    <property type="protein sequence ID" value="KAI9908446.1"/>
    <property type="molecule type" value="Genomic_DNA"/>
</dbReference>
<proteinExistence type="predicted"/>
<protein>
    <submittedName>
        <fullName evidence="1">Uncharacterized protein</fullName>
    </submittedName>
</protein>
<accession>A0ACC0VRR0</accession>
<evidence type="ECO:0000313" key="2">
    <source>
        <dbReference type="Proteomes" id="UP001163321"/>
    </source>
</evidence>
<dbReference type="Proteomes" id="UP001163321">
    <property type="component" value="Chromosome 8"/>
</dbReference>
<keyword evidence="2" id="KW-1185">Reference proteome</keyword>
<gene>
    <name evidence="1" type="ORF">PsorP6_004617</name>
</gene>